<feature type="signal peptide" evidence="1">
    <location>
        <begin position="1"/>
        <end position="22"/>
    </location>
</feature>
<name>A0A840STU2_9RHOB</name>
<dbReference type="AlphaFoldDB" id="A0A840STU2"/>
<evidence type="ECO:0000313" key="3">
    <source>
        <dbReference type="Proteomes" id="UP000549457"/>
    </source>
</evidence>
<dbReference type="EMBL" id="JACHFM010000011">
    <property type="protein sequence ID" value="MBB5224614.1"/>
    <property type="molecule type" value="Genomic_DNA"/>
</dbReference>
<comment type="caution">
    <text evidence="2">The sequence shown here is derived from an EMBL/GenBank/DDBJ whole genome shotgun (WGS) entry which is preliminary data.</text>
</comment>
<evidence type="ECO:0000256" key="1">
    <source>
        <dbReference type="SAM" id="SignalP"/>
    </source>
</evidence>
<evidence type="ECO:0000313" key="2">
    <source>
        <dbReference type="EMBL" id="MBB5224614.1"/>
    </source>
</evidence>
<reference evidence="2 3" key="1">
    <citation type="submission" date="2020-08" db="EMBL/GenBank/DDBJ databases">
        <title>Genomic Encyclopedia of Type Strains, Phase IV (KMG-IV): sequencing the most valuable type-strain genomes for metagenomic binning, comparative biology and taxonomic classification.</title>
        <authorList>
            <person name="Goeker M."/>
        </authorList>
    </citation>
    <scope>NUCLEOTIDE SEQUENCE [LARGE SCALE GENOMIC DNA]</scope>
    <source>
        <strain evidence="2 3">DSM 101730</strain>
    </source>
</reference>
<dbReference type="Proteomes" id="UP000549457">
    <property type="component" value="Unassembled WGS sequence"/>
</dbReference>
<gene>
    <name evidence="2" type="ORF">HNP73_004585</name>
</gene>
<keyword evidence="1" id="KW-0732">Signal</keyword>
<keyword evidence="3" id="KW-1185">Reference proteome</keyword>
<sequence length="133" mass="14258">MRMRAIAAVGAGILAAASGAQAAGSFVCERSPTVEVAEQVGGNFALQNIVNEYRVRWDAVEARRECEAFAAGQPSEISCLNGRRDWTAIMASVPGDYFGQSNKALAATYRKEMQRGNGFKEAMAYCRSVGAIE</sequence>
<feature type="chain" id="PRO_5032423050" evidence="1">
    <location>
        <begin position="23"/>
        <end position="133"/>
    </location>
</feature>
<organism evidence="2 3">
    <name type="scientific">Amaricoccus macauensis</name>
    <dbReference type="NCBI Taxonomy" id="57001"/>
    <lineage>
        <taxon>Bacteria</taxon>
        <taxon>Pseudomonadati</taxon>
        <taxon>Pseudomonadota</taxon>
        <taxon>Alphaproteobacteria</taxon>
        <taxon>Rhodobacterales</taxon>
        <taxon>Paracoccaceae</taxon>
        <taxon>Amaricoccus</taxon>
    </lineage>
</organism>
<proteinExistence type="predicted"/>
<protein>
    <submittedName>
        <fullName evidence="2">Uncharacterized protein</fullName>
    </submittedName>
</protein>
<accession>A0A840STU2</accession>
<dbReference type="RefSeq" id="WP_184155597.1">
    <property type="nucleotide sequence ID" value="NZ_JACHFM010000011.1"/>
</dbReference>